<proteinExistence type="predicted"/>
<feature type="domain" description="N-acetyltransferase" evidence="1">
    <location>
        <begin position="11"/>
        <end position="173"/>
    </location>
</feature>
<dbReference type="InterPro" id="IPR016181">
    <property type="entry name" value="Acyl_CoA_acyltransferase"/>
</dbReference>
<dbReference type="PANTHER" id="PTHR43792:SF1">
    <property type="entry name" value="N-ACETYLTRANSFERASE DOMAIN-CONTAINING PROTEIN"/>
    <property type="match status" value="1"/>
</dbReference>
<sequence length="298" mass="32820">MSVPELVTARLRLRALTEADTAAAARVFADPEMSRFLVHDFTDPRQLRAMMDRRLSYDGPAGQGHWAIDRDGEFVGLAHLSPSRRLPGGVTSIGYYLAREHGGQGLATEAARALLDHGFGTLGLPAVWALAREDHAASRKVLRRLGFLDVGGHEYEGMPHRVFAALPSAHGRPHHLELWVPDLARAERSWGWLLTALGWREYQRWSAGVSWRLGATYLVVERSPALSGTAHERTRPGLNHLALHVATRDGVDALAAGSAAHGWRPLFADRYPHAGGDEHYAAYLENEDGFEVELVAIE</sequence>
<comment type="caution">
    <text evidence="3">The sequence shown here is derived from an EMBL/GenBank/DDBJ whole genome shotgun (WGS) entry which is preliminary data.</text>
</comment>
<evidence type="ECO:0000259" key="1">
    <source>
        <dbReference type="PROSITE" id="PS51186"/>
    </source>
</evidence>
<name>A0ABW5GH53_9PSEU</name>
<dbReference type="SUPFAM" id="SSF55729">
    <property type="entry name" value="Acyl-CoA N-acyltransferases (Nat)"/>
    <property type="match status" value="1"/>
</dbReference>
<dbReference type="GO" id="GO:0016746">
    <property type="term" value="F:acyltransferase activity"/>
    <property type="evidence" value="ECO:0007669"/>
    <property type="project" value="UniProtKB-KW"/>
</dbReference>
<evidence type="ECO:0000313" key="4">
    <source>
        <dbReference type="Proteomes" id="UP001597419"/>
    </source>
</evidence>
<dbReference type="Gene3D" id="3.10.180.10">
    <property type="entry name" value="2,3-Dihydroxybiphenyl 1,2-Dioxygenase, domain 1"/>
    <property type="match status" value="1"/>
</dbReference>
<evidence type="ECO:0000259" key="2">
    <source>
        <dbReference type="PROSITE" id="PS51819"/>
    </source>
</evidence>
<organism evidence="3 4">
    <name type="scientific">Amycolatopsis samaneae</name>
    <dbReference type="NCBI Taxonomy" id="664691"/>
    <lineage>
        <taxon>Bacteria</taxon>
        <taxon>Bacillati</taxon>
        <taxon>Actinomycetota</taxon>
        <taxon>Actinomycetes</taxon>
        <taxon>Pseudonocardiales</taxon>
        <taxon>Pseudonocardiaceae</taxon>
        <taxon>Amycolatopsis</taxon>
    </lineage>
</organism>
<dbReference type="Gene3D" id="3.40.630.30">
    <property type="match status" value="1"/>
</dbReference>
<dbReference type="SUPFAM" id="SSF54593">
    <property type="entry name" value="Glyoxalase/Bleomycin resistance protein/Dihydroxybiphenyl dioxygenase"/>
    <property type="match status" value="1"/>
</dbReference>
<dbReference type="InterPro" id="IPR037523">
    <property type="entry name" value="VOC_core"/>
</dbReference>
<feature type="domain" description="VOC" evidence="2">
    <location>
        <begin position="172"/>
        <end position="297"/>
    </location>
</feature>
<dbReference type="InterPro" id="IPR000182">
    <property type="entry name" value="GNAT_dom"/>
</dbReference>
<dbReference type="EMBL" id="JBHUKU010000004">
    <property type="protein sequence ID" value="MFD2458869.1"/>
    <property type="molecule type" value="Genomic_DNA"/>
</dbReference>
<dbReference type="PROSITE" id="PS51186">
    <property type="entry name" value="GNAT"/>
    <property type="match status" value="1"/>
</dbReference>
<reference evidence="4" key="1">
    <citation type="journal article" date="2019" name="Int. J. Syst. Evol. Microbiol.">
        <title>The Global Catalogue of Microorganisms (GCM) 10K type strain sequencing project: providing services to taxonomists for standard genome sequencing and annotation.</title>
        <authorList>
            <consortium name="The Broad Institute Genomics Platform"/>
            <consortium name="The Broad Institute Genome Sequencing Center for Infectious Disease"/>
            <person name="Wu L."/>
            <person name="Ma J."/>
        </authorList>
    </citation>
    <scope>NUCLEOTIDE SEQUENCE [LARGE SCALE GENOMIC DNA]</scope>
    <source>
        <strain evidence="4">CGMCC 4.7643</strain>
    </source>
</reference>
<dbReference type="Pfam" id="PF13669">
    <property type="entry name" value="Glyoxalase_4"/>
    <property type="match status" value="1"/>
</dbReference>
<dbReference type="Pfam" id="PF13302">
    <property type="entry name" value="Acetyltransf_3"/>
    <property type="match status" value="1"/>
</dbReference>
<dbReference type="Proteomes" id="UP001597419">
    <property type="component" value="Unassembled WGS sequence"/>
</dbReference>
<keyword evidence="3" id="KW-0012">Acyltransferase</keyword>
<evidence type="ECO:0000313" key="3">
    <source>
        <dbReference type="EMBL" id="MFD2458869.1"/>
    </source>
</evidence>
<dbReference type="PROSITE" id="PS51819">
    <property type="entry name" value="VOC"/>
    <property type="match status" value="1"/>
</dbReference>
<dbReference type="InterPro" id="IPR029068">
    <property type="entry name" value="Glyas_Bleomycin-R_OHBP_Dase"/>
</dbReference>
<dbReference type="EC" id="2.3.1.-" evidence="3"/>
<protein>
    <submittedName>
        <fullName evidence="3">GNAT family N-acetyltransferase</fullName>
        <ecNumber evidence="3">2.3.1.-</ecNumber>
    </submittedName>
</protein>
<dbReference type="InterPro" id="IPR051531">
    <property type="entry name" value="N-acetyltransferase"/>
</dbReference>
<keyword evidence="3" id="KW-0808">Transferase</keyword>
<keyword evidence="4" id="KW-1185">Reference proteome</keyword>
<gene>
    <name evidence="3" type="ORF">ACFSYJ_09660</name>
</gene>
<dbReference type="RefSeq" id="WP_345387183.1">
    <property type="nucleotide sequence ID" value="NZ_BAABHG010000002.1"/>
</dbReference>
<accession>A0ABW5GH53</accession>
<dbReference type="PANTHER" id="PTHR43792">
    <property type="entry name" value="GNAT FAMILY, PUTATIVE (AFU_ORTHOLOGUE AFUA_3G00765)-RELATED-RELATED"/>
    <property type="match status" value="1"/>
</dbReference>